<feature type="transmembrane region" description="Helical" evidence="1">
    <location>
        <begin position="139"/>
        <end position="162"/>
    </location>
</feature>
<gene>
    <name evidence="2" type="ORF">ACFSRY_09645</name>
</gene>
<evidence type="ECO:0000313" key="2">
    <source>
        <dbReference type="EMBL" id="MFD2514128.1"/>
    </source>
</evidence>
<keyword evidence="1" id="KW-0472">Membrane</keyword>
<dbReference type="Proteomes" id="UP001597544">
    <property type="component" value="Unassembled WGS sequence"/>
</dbReference>
<feature type="transmembrane region" description="Helical" evidence="1">
    <location>
        <begin position="374"/>
        <end position="394"/>
    </location>
</feature>
<evidence type="ECO:0000313" key="3">
    <source>
        <dbReference type="Proteomes" id="UP001597544"/>
    </source>
</evidence>
<reference evidence="3" key="1">
    <citation type="journal article" date="2019" name="Int. J. Syst. Evol. Microbiol.">
        <title>The Global Catalogue of Microorganisms (GCM) 10K type strain sequencing project: providing services to taxonomists for standard genome sequencing and annotation.</title>
        <authorList>
            <consortium name="The Broad Institute Genomics Platform"/>
            <consortium name="The Broad Institute Genome Sequencing Center for Infectious Disease"/>
            <person name="Wu L."/>
            <person name="Ma J."/>
        </authorList>
    </citation>
    <scope>NUCLEOTIDE SEQUENCE [LARGE SCALE GENOMIC DNA]</scope>
    <source>
        <strain evidence="3">KCTC 42498</strain>
    </source>
</reference>
<dbReference type="EMBL" id="JBHULU010000012">
    <property type="protein sequence ID" value="MFD2514128.1"/>
    <property type="molecule type" value="Genomic_DNA"/>
</dbReference>
<feature type="transmembrane region" description="Helical" evidence="1">
    <location>
        <begin position="98"/>
        <end position="118"/>
    </location>
</feature>
<feature type="transmembrane region" description="Helical" evidence="1">
    <location>
        <begin position="20"/>
        <end position="38"/>
    </location>
</feature>
<feature type="transmembrane region" description="Helical" evidence="1">
    <location>
        <begin position="214"/>
        <end position="235"/>
    </location>
</feature>
<name>A0ABW5IMA6_9BACT</name>
<evidence type="ECO:0000256" key="1">
    <source>
        <dbReference type="SAM" id="Phobius"/>
    </source>
</evidence>
<comment type="caution">
    <text evidence="2">The sequence shown here is derived from an EMBL/GenBank/DDBJ whole genome shotgun (WGS) entry which is preliminary data.</text>
</comment>
<feature type="transmembrane region" description="Helical" evidence="1">
    <location>
        <begin position="174"/>
        <end position="202"/>
    </location>
</feature>
<keyword evidence="3" id="KW-1185">Reference proteome</keyword>
<keyword evidence="1" id="KW-0812">Transmembrane</keyword>
<feature type="transmembrane region" description="Helical" evidence="1">
    <location>
        <begin position="74"/>
        <end position="92"/>
    </location>
</feature>
<accession>A0ABW5IMA6</accession>
<sequence length="407" mass="46767">MRRLSKQKNLSATDRVSDLLLFLLYLAVAAAILFRVGIESTGYLSPDSRAYLGLAQSLLDGPGFYTLSEHDNNWRYFTIWPVGYPVLIFILAKASGLTVFWASKVLNLILLGCGFLLLRQTYRPYSFILASVYGAYTFLEVYSFSWSEAPFLLGVLMLAYLTDQVLRKPHSMRLVIYIFFCCLFLFLTRYVGAFSFSIPALLSLHFLYKRQPRVGIVFGTATTLLVIFAASYLYINYKFSGYITGINRLAEETENTTIFLLMLLQGLTNELFIIRKFRSASQPDFLFYLTTAIQLTVLLYIYNSIKKVGDLRYIFNSFSLICFVIAALYFTTILTLRQISHFDDLDYRLLSPASFLVIIALINILVTLPEQHITIVWAKYMVFAFFILSLLLNLPKEYILSHFKQML</sequence>
<protein>
    <recommendedName>
        <fullName evidence="4">Glycosyltransferase RgtA/B/C/D-like domain-containing protein</fullName>
    </recommendedName>
</protein>
<evidence type="ECO:0008006" key="4">
    <source>
        <dbReference type="Google" id="ProtNLM"/>
    </source>
</evidence>
<proteinExistence type="predicted"/>
<organism evidence="2 3">
    <name type="scientific">Pontibacter locisalis</name>
    <dbReference type="NCBI Taxonomy" id="1719035"/>
    <lineage>
        <taxon>Bacteria</taxon>
        <taxon>Pseudomonadati</taxon>
        <taxon>Bacteroidota</taxon>
        <taxon>Cytophagia</taxon>
        <taxon>Cytophagales</taxon>
        <taxon>Hymenobacteraceae</taxon>
        <taxon>Pontibacter</taxon>
    </lineage>
</organism>
<feature type="transmembrane region" description="Helical" evidence="1">
    <location>
        <begin position="349"/>
        <end position="368"/>
    </location>
</feature>
<dbReference type="RefSeq" id="WP_377506058.1">
    <property type="nucleotide sequence ID" value="NZ_JBHULU010000012.1"/>
</dbReference>
<feature type="transmembrane region" description="Helical" evidence="1">
    <location>
        <begin position="314"/>
        <end position="337"/>
    </location>
</feature>
<feature type="transmembrane region" description="Helical" evidence="1">
    <location>
        <begin position="285"/>
        <end position="302"/>
    </location>
</feature>
<keyword evidence="1" id="KW-1133">Transmembrane helix</keyword>